<evidence type="ECO:0000256" key="1">
    <source>
        <dbReference type="SAM" id="Phobius"/>
    </source>
</evidence>
<reference evidence="2" key="3">
    <citation type="submission" date="2025-09" db="UniProtKB">
        <authorList>
            <consortium name="Ensembl"/>
        </authorList>
    </citation>
    <scope>IDENTIFICATION</scope>
</reference>
<keyword evidence="1" id="KW-1133">Transmembrane helix</keyword>
<keyword evidence="3" id="KW-1185">Reference proteome</keyword>
<protein>
    <submittedName>
        <fullName evidence="2">Uncharacterized protein</fullName>
    </submittedName>
</protein>
<feature type="transmembrane region" description="Helical" evidence="1">
    <location>
        <begin position="26"/>
        <end position="48"/>
    </location>
</feature>
<reference evidence="2" key="2">
    <citation type="submission" date="2025-08" db="UniProtKB">
        <authorList>
            <consortium name="Ensembl"/>
        </authorList>
    </citation>
    <scope>IDENTIFICATION</scope>
</reference>
<keyword evidence="1" id="KW-0812">Transmembrane</keyword>
<dbReference type="PANTHER" id="PTHR12138">
    <property type="entry name" value="PRIMATE-EXPANDED PROTEIN FAMILY"/>
    <property type="match status" value="1"/>
</dbReference>
<proteinExistence type="predicted"/>
<accession>A0A8I5N923</accession>
<dbReference type="PANTHER" id="PTHR12138:SF75">
    <property type="entry name" value="SECRETED PROTEIN"/>
    <property type="match status" value="1"/>
</dbReference>
<dbReference type="Proteomes" id="UP000028761">
    <property type="component" value="Chromosome 5"/>
</dbReference>
<name>A0A8I5N923_PAPAN</name>
<dbReference type="AlphaFoldDB" id="A0A8I5N923"/>
<evidence type="ECO:0000313" key="2">
    <source>
        <dbReference type="Ensembl" id="ENSPANP00000049722.1"/>
    </source>
</evidence>
<reference evidence="2 3" key="1">
    <citation type="submission" date="2012-03" db="EMBL/GenBank/DDBJ databases">
        <title>Whole Genome Assembly of Papio anubis.</title>
        <authorList>
            <person name="Liu Y.L."/>
            <person name="Abraham K.A."/>
            <person name="Akbar H.A."/>
            <person name="Ali S.A."/>
            <person name="Anosike U.A."/>
            <person name="Aqrawi P.A."/>
            <person name="Arias F.A."/>
            <person name="Attaway T.A."/>
            <person name="Awwad R.A."/>
            <person name="Babu C.B."/>
            <person name="Bandaranaike D.B."/>
            <person name="Battles P.B."/>
            <person name="Bell A.B."/>
            <person name="Beltran B.B."/>
            <person name="Berhane-Mersha D.B."/>
            <person name="Bess C.B."/>
            <person name="Bickham C.B."/>
            <person name="Bolden T.B."/>
            <person name="Carter K.C."/>
            <person name="Chau D.C."/>
            <person name="Chavez A.C."/>
            <person name="Clerc-Blankenburg K.C."/>
            <person name="Coyle M.C."/>
            <person name="Dao M.D."/>
            <person name="Davila M.L.D."/>
            <person name="Davy-Carroll L.D."/>
            <person name="Denson S.D."/>
            <person name="Dinh H.D."/>
            <person name="Fernandez S.F."/>
            <person name="Fernando P.F."/>
            <person name="Forbes L.F."/>
            <person name="Francis C.F."/>
            <person name="Francisco L.F."/>
            <person name="Fu Q.F."/>
            <person name="Garcia-Iii R.G."/>
            <person name="Garrett T.G."/>
            <person name="Gross S.G."/>
            <person name="Gubbala S.G."/>
            <person name="Hirani K.H."/>
            <person name="Hogues M.H."/>
            <person name="Hollins B.H."/>
            <person name="Jackson L.J."/>
            <person name="Javaid M.J."/>
            <person name="Jhangiani S.J."/>
            <person name="Johnson A.J."/>
            <person name="Johnson B.J."/>
            <person name="Jones J.J."/>
            <person name="Joshi V.J."/>
            <person name="Kalu J.K."/>
            <person name="Khan N.K."/>
            <person name="Korchina V.K."/>
            <person name="Kovar C.K."/>
            <person name="Lago L.L."/>
            <person name="Lara F.L."/>
            <person name="Le T.-K.L."/>
            <person name="Lee S.L."/>
            <person name="Legall-Iii F.L."/>
            <person name="Lemon S.L."/>
            <person name="Liu J.L."/>
            <person name="Liu Y.-S.L."/>
            <person name="Liyanage D.L."/>
            <person name="Lopez J.L."/>
            <person name="Lorensuhewa L.L."/>
            <person name="Mata R.M."/>
            <person name="Mathew T.M."/>
            <person name="Mercado C.M."/>
            <person name="Mercado I.M."/>
            <person name="Morales K.M."/>
            <person name="Morgan M.M."/>
            <person name="Munidasa M.M."/>
            <person name="Ngo D.N."/>
            <person name="Nguyen L.N."/>
            <person name="Nguyen T.N."/>
            <person name="Nguyen N.N."/>
            <person name="Obregon M.O."/>
            <person name="Okwuonu G.O."/>
            <person name="Ongeri F.O."/>
            <person name="Onwere C.O."/>
            <person name="Osifeso I.O."/>
            <person name="Parra A.P."/>
            <person name="Patil S.P."/>
            <person name="Perez A.P."/>
            <person name="Perez Y.P."/>
            <person name="Pham C.P."/>
            <person name="Pu L.-L.P."/>
            <person name="Puazo M.P."/>
            <person name="Quiroz J.Q."/>
            <person name="Rouhana J.R."/>
            <person name="Ruiz M.R."/>
            <person name="Ruiz S.-J.R."/>
            <person name="Saada N.S."/>
            <person name="Santibanez J.S."/>
            <person name="Scheel M.S."/>
            <person name="Schneider B.S."/>
            <person name="Simmons D.S."/>
            <person name="Sisson I.S."/>
            <person name="Tang L.-Y.T."/>
            <person name="Thornton R.T."/>
            <person name="Tisius J.T."/>
            <person name="Toledanes G.T."/>
            <person name="Trejos Z.T."/>
            <person name="Usmani K.U."/>
            <person name="Varghese R.V."/>
            <person name="Vattathil S.V."/>
            <person name="Vee V.V."/>
            <person name="Walker D.W."/>
            <person name="Weissenberger G.W."/>
            <person name="White C.W."/>
            <person name="Williams A.W."/>
            <person name="Woodworth J.W."/>
            <person name="Wright R.W."/>
            <person name="Zhu Y.Z."/>
            <person name="Han Y.H."/>
            <person name="Newsham I.N."/>
            <person name="Nazareth L.N."/>
            <person name="Worley K.W."/>
            <person name="Muzny D.M."/>
            <person name="Rogers J.R."/>
            <person name="Gibbs R.G."/>
        </authorList>
    </citation>
    <scope>NUCLEOTIDE SEQUENCE [LARGE SCALE GENOMIC DNA]</scope>
</reference>
<evidence type="ECO:0000313" key="3">
    <source>
        <dbReference type="Proteomes" id="UP000028761"/>
    </source>
</evidence>
<keyword evidence="1" id="KW-0472">Membrane</keyword>
<organism evidence="2 3">
    <name type="scientific">Papio anubis</name>
    <name type="common">Olive baboon</name>
    <dbReference type="NCBI Taxonomy" id="9555"/>
    <lineage>
        <taxon>Eukaryota</taxon>
        <taxon>Metazoa</taxon>
        <taxon>Chordata</taxon>
        <taxon>Craniata</taxon>
        <taxon>Vertebrata</taxon>
        <taxon>Euteleostomi</taxon>
        <taxon>Mammalia</taxon>
        <taxon>Eutheria</taxon>
        <taxon>Euarchontoglires</taxon>
        <taxon>Primates</taxon>
        <taxon>Haplorrhini</taxon>
        <taxon>Catarrhini</taxon>
        <taxon>Cercopithecidae</taxon>
        <taxon>Cercopithecinae</taxon>
        <taxon>Papio</taxon>
    </lineage>
</organism>
<sequence length="110" mass="12216">MRLFILSRTGFQVAMLCCLGLYHPRLLLIFALDVGFSFFFFLRLSLALSPRLECGGRISAHCKLRLPGSRHSLASASRVAGTTGARHFARLVFLFLVETGFHCGLDLLTL</sequence>
<dbReference type="GeneTree" id="ENSGT00940000163505"/>
<dbReference type="Ensembl" id="ENSPANT00000072789.1">
    <property type="protein sequence ID" value="ENSPANP00000049722.1"/>
    <property type="gene ID" value="ENSPANG00000039777.1"/>
</dbReference>